<dbReference type="AlphaFoldDB" id="A0A2T7FDQ9"/>
<sequence>MFRDESSKIRMQFLSVCAGAMWALRKTRNNMVFSDRLLTSPSVVIHKMLVFLNNWKMLVKAKEMQGVEELIYKLVERVGSVA</sequence>
<name>A0A2T7FDQ9_9POAL</name>
<gene>
    <name evidence="1" type="ORF">GQ55_1G434100</name>
</gene>
<dbReference type="Proteomes" id="UP000244336">
    <property type="component" value="Chromosome 1"/>
</dbReference>
<keyword evidence="2" id="KW-1185">Reference proteome</keyword>
<organism evidence="1 2">
    <name type="scientific">Panicum hallii var. hallii</name>
    <dbReference type="NCBI Taxonomy" id="1504633"/>
    <lineage>
        <taxon>Eukaryota</taxon>
        <taxon>Viridiplantae</taxon>
        <taxon>Streptophyta</taxon>
        <taxon>Embryophyta</taxon>
        <taxon>Tracheophyta</taxon>
        <taxon>Spermatophyta</taxon>
        <taxon>Magnoliopsida</taxon>
        <taxon>Liliopsida</taxon>
        <taxon>Poales</taxon>
        <taxon>Poaceae</taxon>
        <taxon>PACMAD clade</taxon>
        <taxon>Panicoideae</taxon>
        <taxon>Panicodae</taxon>
        <taxon>Paniceae</taxon>
        <taxon>Panicinae</taxon>
        <taxon>Panicum</taxon>
        <taxon>Panicum sect. Panicum</taxon>
    </lineage>
</organism>
<reference evidence="1 2" key="1">
    <citation type="submission" date="2018-04" db="EMBL/GenBank/DDBJ databases">
        <title>WGS assembly of Panicum hallii var. hallii HAL2.</title>
        <authorList>
            <person name="Lovell J."/>
            <person name="Jenkins J."/>
            <person name="Lowry D."/>
            <person name="Mamidi S."/>
            <person name="Sreedasyam A."/>
            <person name="Weng X."/>
            <person name="Barry K."/>
            <person name="Bonette J."/>
            <person name="Campitelli B."/>
            <person name="Daum C."/>
            <person name="Gordon S."/>
            <person name="Gould B."/>
            <person name="Lipzen A."/>
            <person name="MacQueen A."/>
            <person name="Palacio-Mejia J."/>
            <person name="Plott C."/>
            <person name="Shakirov E."/>
            <person name="Shu S."/>
            <person name="Yoshinaga Y."/>
            <person name="Zane M."/>
            <person name="Rokhsar D."/>
            <person name="Grimwood J."/>
            <person name="Schmutz J."/>
            <person name="Juenger T."/>
        </authorList>
    </citation>
    <scope>NUCLEOTIDE SEQUENCE [LARGE SCALE GENOMIC DNA]</scope>
    <source>
        <strain evidence="2">cv. HAL2</strain>
    </source>
</reference>
<protein>
    <submittedName>
        <fullName evidence="1">Uncharacterized protein</fullName>
    </submittedName>
</protein>
<dbReference type="OrthoDB" id="696704at2759"/>
<dbReference type="EMBL" id="CM009749">
    <property type="protein sequence ID" value="PUZ78200.1"/>
    <property type="molecule type" value="Genomic_DNA"/>
</dbReference>
<evidence type="ECO:0000313" key="1">
    <source>
        <dbReference type="EMBL" id="PUZ78200.1"/>
    </source>
</evidence>
<dbReference type="Gramene" id="PUZ78200">
    <property type="protein sequence ID" value="PUZ78200"/>
    <property type="gene ID" value="GQ55_1G434100"/>
</dbReference>
<proteinExistence type="predicted"/>
<evidence type="ECO:0000313" key="2">
    <source>
        <dbReference type="Proteomes" id="UP000244336"/>
    </source>
</evidence>
<accession>A0A2T7FDQ9</accession>